<sequence length="238" mass="25597">MRFPGRSLCSAADPTAGPRLSSRGEESAEAAPHGHGICVPLPSADFPLDAPSNSAASQNMENGNNARGGLGNRFVSHPRLTHEMVLFLLLTLPLAVAVVVLGARCSGQVPVVPAASQLLSCPWDWVGYRRICSCLSTDMGTWEQGQDWCSKLGASLAVLKNEEMGLLFLLRGDINYWLGLRRRGEQLQWGDGSSYNSSVPVLGDGECVYLGDGKLRSGNCSNQQPYLCSKPQTHLAQR</sequence>
<dbReference type="PROSITE" id="PS50041">
    <property type="entry name" value="C_TYPE_LECTIN_2"/>
    <property type="match status" value="1"/>
</dbReference>
<evidence type="ECO:0000256" key="3">
    <source>
        <dbReference type="ARBA" id="ARBA00023157"/>
    </source>
</evidence>
<dbReference type="OrthoDB" id="10059571at2759"/>
<dbReference type="GO" id="GO:0005886">
    <property type="term" value="C:plasma membrane"/>
    <property type="evidence" value="ECO:0007669"/>
    <property type="project" value="UniProtKB-SubCell"/>
</dbReference>
<evidence type="ECO:0000256" key="2">
    <source>
        <dbReference type="ARBA" id="ARBA00022734"/>
    </source>
</evidence>
<dbReference type="InterPro" id="IPR016187">
    <property type="entry name" value="CTDL_fold"/>
</dbReference>
<dbReference type="InterPro" id="IPR033992">
    <property type="entry name" value="NKR-like_CTLD"/>
</dbReference>
<name>A0A6J0GU88_9PASS</name>
<accession>A0A6J0GU88</accession>
<dbReference type="GeneID" id="108494886"/>
<proteinExistence type="predicted"/>
<keyword evidence="3" id="KW-1015">Disulfide bond</keyword>
<evidence type="ECO:0000313" key="6">
    <source>
        <dbReference type="Proteomes" id="UP000504624"/>
    </source>
</evidence>
<dbReference type="Proteomes" id="UP000504624">
    <property type="component" value="Unplaced"/>
</dbReference>
<keyword evidence="2" id="KW-0430">Lectin</keyword>
<feature type="domain" description="C-type lectin" evidence="5">
    <location>
        <begin position="128"/>
        <end position="229"/>
    </location>
</feature>
<organism evidence="6 7">
    <name type="scientific">Lepidothrix coronata</name>
    <name type="common">blue-crowned manakin</name>
    <dbReference type="NCBI Taxonomy" id="321398"/>
    <lineage>
        <taxon>Eukaryota</taxon>
        <taxon>Metazoa</taxon>
        <taxon>Chordata</taxon>
        <taxon>Craniata</taxon>
        <taxon>Vertebrata</taxon>
        <taxon>Euteleostomi</taxon>
        <taxon>Archelosauria</taxon>
        <taxon>Archosauria</taxon>
        <taxon>Dinosauria</taxon>
        <taxon>Saurischia</taxon>
        <taxon>Theropoda</taxon>
        <taxon>Coelurosauria</taxon>
        <taxon>Aves</taxon>
        <taxon>Neognathae</taxon>
        <taxon>Neoaves</taxon>
        <taxon>Telluraves</taxon>
        <taxon>Australaves</taxon>
        <taxon>Passeriformes</taxon>
        <taxon>Pipridae</taxon>
        <taxon>Lepidothrix</taxon>
    </lineage>
</organism>
<keyword evidence="6" id="KW-1185">Reference proteome</keyword>
<dbReference type="SMART" id="SM00034">
    <property type="entry name" value="CLECT"/>
    <property type="match status" value="1"/>
</dbReference>
<dbReference type="PANTHER" id="PTHR45710:SF26">
    <property type="entry name" value="RH26557P"/>
    <property type="match status" value="1"/>
</dbReference>
<dbReference type="SUPFAM" id="SSF56436">
    <property type="entry name" value="C-type lectin-like"/>
    <property type="match status" value="1"/>
</dbReference>
<evidence type="ECO:0000256" key="4">
    <source>
        <dbReference type="SAM" id="MobiDB-lite"/>
    </source>
</evidence>
<dbReference type="CDD" id="cd03593">
    <property type="entry name" value="CLECT_NK_receptors_like"/>
    <property type="match status" value="1"/>
</dbReference>
<comment type="subcellular location">
    <subcellularLocation>
        <location evidence="1">Cell membrane</location>
        <topology evidence="1">Single-pass type II membrane protein</topology>
    </subcellularLocation>
</comment>
<dbReference type="InterPro" id="IPR016186">
    <property type="entry name" value="C-type_lectin-like/link_sf"/>
</dbReference>
<protein>
    <submittedName>
        <fullName evidence="7">Early activation antigen CD69-like isoform X1</fullName>
    </submittedName>
</protein>
<dbReference type="InterPro" id="IPR050828">
    <property type="entry name" value="C-type_lectin/matrix_domain"/>
</dbReference>
<dbReference type="RefSeq" id="XP_017665380.1">
    <property type="nucleotide sequence ID" value="XM_017809891.1"/>
</dbReference>
<evidence type="ECO:0000259" key="5">
    <source>
        <dbReference type="PROSITE" id="PS50041"/>
    </source>
</evidence>
<dbReference type="PROSITE" id="PS00615">
    <property type="entry name" value="C_TYPE_LECTIN_1"/>
    <property type="match status" value="1"/>
</dbReference>
<dbReference type="InterPro" id="IPR018378">
    <property type="entry name" value="C-type_lectin_CS"/>
</dbReference>
<gene>
    <name evidence="7" type="primary">LOC108494886</name>
</gene>
<feature type="region of interest" description="Disordered" evidence="4">
    <location>
        <begin position="1"/>
        <end position="32"/>
    </location>
</feature>
<dbReference type="Gene3D" id="3.10.100.10">
    <property type="entry name" value="Mannose-Binding Protein A, subunit A"/>
    <property type="match status" value="1"/>
</dbReference>
<dbReference type="GO" id="GO:0030246">
    <property type="term" value="F:carbohydrate binding"/>
    <property type="evidence" value="ECO:0007669"/>
    <property type="project" value="UniProtKB-KW"/>
</dbReference>
<dbReference type="PANTHER" id="PTHR45710">
    <property type="entry name" value="C-TYPE LECTIN DOMAIN-CONTAINING PROTEIN 180"/>
    <property type="match status" value="1"/>
</dbReference>
<dbReference type="InterPro" id="IPR001304">
    <property type="entry name" value="C-type_lectin-like"/>
</dbReference>
<evidence type="ECO:0000256" key="1">
    <source>
        <dbReference type="ARBA" id="ARBA00004401"/>
    </source>
</evidence>
<evidence type="ECO:0000313" key="7">
    <source>
        <dbReference type="RefSeq" id="XP_017665380.1"/>
    </source>
</evidence>
<dbReference type="Pfam" id="PF00059">
    <property type="entry name" value="Lectin_C"/>
    <property type="match status" value="1"/>
</dbReference>
<reference evidence="7" key="1">
    <citation type="submission" date="2025-08" db="UniProtKB">
        <authorList>
            <consortium name="RefSeq"/>
        </authorList>
    </citation>
    <scope>IDENTIFICATION</scope>
</reference>
<dbReference type="AlphaFoldDB" id="A0A6J0GU88"/>